<accession>A0ABP9D3Y1</accession>
<evidence type="ECO:0000313" key="2">
    <source>
        <dbReference type="Proteomes" id="UP001500298"/>
    </source>
</evidence>
<sequence>MGLCNCGHLAQELTNYTQGEIHHYALRAREGDWADQVAAFCPQSKLPMDLVITKMLEAGLTTDDLKHLERLTDPEILSYMGYGEAVLQHNRKEDVLRYMMAWANMLEEELVKKEKLSA</sequence>
<evidence type="ECO:0000313" key="1">
    <source>
        <dbReference type="EMBL" id="GAA4827648.1"/>
    </source>
</evidence>
<organism evidence="1 2">
    <name type="scientific">Algivirga pacifica</name>
    <dbReference type="NCBI Taxonomy" id="1162670"/>
    <lineage>
        <taxon>Bacteria</taxon>
        <taxon>Pseudomonadati</taxon>
        <taxon>Bacteroidota</taxon>
        <taxon>Cytophagia</taxon>
        <taxon>Cytophagales</taxon>
        <taxon>Flammeovirgaceae</taxon>
        <taxon>Algivirga</taxon>
    </lineage>
</organism>
<dbReference type="Proteomes" id="UP001500298">
    <property type="component" value="Unassembled WGS sequence"/>
</dbReference>
<dbReference type="EMBL" id="BAABJX010000020">
    <property type="protein sequence ID" value="GAA4827648.1"/>
    <property type="molecule type" value="Genomic_DNA"/>
</dbReference>
<keyword evidence="2" id="KW-1185">Reference proteome</keyword>
<reference evidence="2" key="1">
    <citation type="journal article" date="2019" name="Int. J. Syst. Evol. Microbiol.">
        <title>The Global Catalogue of Microorganisms (GCM) 10K type strain sequencing project: providing services to taxonomists for standard genome sequencing and annotation.</title>
        <authorList>
            <consortium name="The Broad Institute Genomics Platform"/>
            <consortium name="The Broad Institute Genome Sequencing Center for Infectious Disease"/>
            <person name="Wu L."/>
            <person name="Ma J."/>
        </authorList>
    </citation>
    <scope>NUCLEOTIDE SEQUENCE [LARGE SCALE GENOMIC DNA]</scope>
    <source>
        <strain evidence="2">JCM 18326</strain>
    </source>
</reference>
<gene>
    <name evidence="1" type="ORF">GCM10023331_10610</name>
</gene>
<comment type="caution">
    <text evidence="1">The sequence shown here is derived from an EMBL/GenBank/DDBJ whole genome shotgun (WGS) entry which is preliminary data.</text>
</comment>
<proteinExistence type="predicted"/>
<name>A0ABP9D3Y1_9BACT</name>
<protein>
    <submittedName>
        <fullName evidence="1">Uncharacterized protein</fullName>
    </submittedName>
</protein>